<sequence length="148" mass="16747">MLLKKTVFLLFTFTAVLSAKAQPPTHIPLMNNTWKLIAERTYKKNKDFKMVPAFPAKLEALQNKVVELPGYIIPINADLNHSEFMLAVVPMDQCPYCGQGDIPSMVEVKMGKELIYTDKPVKLRGKLILNKTGDLRSEIFLLNAELIK</sequence>
<dbReference type="EMBL" id="FNXY01000001">
    <property type="protein sequence ID" value="SEI43169.1"/>
    <property type="molecule type" value="Genomic_DNA"/>
</dbReference>
<keyword evidence="1" id="KW-0732">Signal</keyword>
<accession>A0A1H6QHG1</accession>
<protein>
    <recommendedName>
        <fullName evidence="4">DUF3299 domain-containing protein</fullName>
    </recommendedName>
</protein>
<feature type="chain" id="PRO_5011542074" description="DUF3299 domain-containing protein" evidence="1">
    <location>
        <begin position="22"/>
        <end position="148"/>
    </location>
</feature>
<reference evidence="2 3" key="1">
    <citation type="submission" date="2016-10" db="EMBL/GenBank/DDBJ databases">
        <authorList>
            <person name="de Groot N.N."/>
        </authorList>
    </citation>
    <scope>NUCLEOTIDE SEQUENCE [LARGE SCALE GENOMIC DNA]</scope>
    <source>
        <strain evidence="2 3">DSM 19938</strain>
    </source>
</reference>
<keyword evidence="3" id="KW-1185">Reference proteome</keyword>
<proteinExistence type="predicted"/>
<evidence type="ECO:0000313" key="2">
    <source>
        <dbReference type="EMBL" id="SEI43169.1"/>
    </source>
</evidence>
<feature type="signal peptide" evidence="1">
    <location>
        <begin position="1"/>
        <end position="21"/>
    </location>
</feature>
<evidence type="ECO:0000256" key="1">
    <source>
        <dbReference type="SAM" id="SignalP"/>
    </source>
</evidence>
<evidence type="ECO:0000313" key="3">
    <source>
        <dbReference type="Proteomes" id="UP000199532"/>
    </source>
</evidence>
<name>A0A1H6QHG1_9BACT</name>
<organism evidence="2 3">
    <name type="scientific">Dyadobacter koreensis</name>
    <dbReference type="NCBI Taxonomy" id="408657"/>
    <lineage>
        <taxon>Bacteria</taxon>
        <taxon>Pseudomonadati</taxon>
        <taxon>Bacteroidota</taxon>
        <taxon>Cytophagia</taxon>
        <taxon>Cytophagales</taxon>
        <taxon>Spirosomataceae</taxon>
        <taxon>Dyadobacter</taxon>
    </lineage>
</organism>
<dbReference type="STRING" id="408657.SAMN04487995_0670"/>
<evidence type="ECO:0008006" key="4">
    <source>
        <dbReference type="Google" id="ProtNLM"/>
    </source>
</evidence>
<gene>
    <name evidence="2" type="ORF">SAMN04487995_0670</name>
</gene>
<dbReference type="Gene3D" id="2.40.50.870">
    <property type="entry name" value="Protein of unknown function (DUF3299)"/>
    <property type="match status" value="1"/>
</dbReference>
<dbReference type="AlphaFoldDB" id="A0A1H6QHG1"/>
<dbReference type="Proteomes" id="UP000199532">
    <property type="component" value="Unassembled WGS sequence"/>
</dbReference>
<dbReference type="RefSeq" id="WP_090331898.1">
    <property type="nucleotide sequence ID" value="NZ_FNXY01000001.1"/>
</dbReference>
<dbReference type="OrthoDB" id="1348500at2"/>